<proteinExistence type="predicted"/>
<dbReference type="EMBL" id="CAIIXF020000009">
    <property type="protein sequence ID" value="CAH1794518.1"/>
    <property type="molecule type" value="Genomic_DNA"/>
</dbReference>
<name>A0A8S4PK31_OWEFU</name>
<dbReference type="AlphaFoldDB" id="A0A8S4PK31"/>
<evidence type="ECO:0000259" key="1">
    <source>
        <dbReference type="SMART" id="SM00494"/>
    </source>
</evidence>
<gene>
    <name evidence="2" type="ORF">OFUS_LOCUS19197</name>
</gene>
<organism evidence="2 3">
    <name type="scientific">Owenia fusiformis</name>
    <name type="common">Polychaete worm</name>
    <dbReference type="NCBI Taxonomy" id="6347"/>
    <lineage>
        <taxon>Eukaryota</taxon>
        <taxon>Metazoa</taxon>
        <taxon>Spiralia</taxon>
        <taxon>Lophotrochozoa</taxon>
        <taxon>Annelida</taxon>
        <taxon>Polychaeta</taxon>
        <taxon>Sedentaria</taxon>
        <taxon>Canalipalpata</taxon>
        <taxon>Sabellida</taxon>
        <taxon>Oweniida</taxon>
        <taxon>Oweniidae</taxon>
        <taxon>Owenia</taxon>
    </lineage>
</organism>
<feature type="domain" description="Chitin-binding type-2" evidence="1">
    <location>
        <begin position="42"/>
        <end position="98"/>
    </location>
</feature>
<dbReference type="InterPro" id="IPR002557">
    <property type="entry name" value="Chitin-bd_dom"/>
</dbReference>
<keyword evidence="3" id="KW-1185">Reference proteome</keyword>
<dbReference type="SMART" id="SM00494">
    <property type="entry name" value="ChtBD2"/>
    <property type="match status" value="1"/>
</dbReference>
<sequence>MGGERRVGDITRIFIYPFGRVIVGDGFVKPEKIPELTDAQLAACELTGLISADDSCCHFIKCDLNQKVGWQFPCLGKTVWNPILCSCVPEKTFRECNRTACPPSPTPGTIAPCSTELGTEECCLEGTGQVFSRFPGNSSRYFFGTEPEFQVCPPGQEFFLESCCCEGNIEGAPKPCIEYEYDTGFVDIRQNVHGAPSGVSISRPGLFGDGAAKFGSGNELEIPYFSNAYMGIRFAAATYFNAASFSEDSDGLLLHNGEEGGAKATVKIEIMTCNGNQYLVAGVDACDRTEDVVLQLNINPDTWYRAFFTFNEGEMTIGYGGEDGSVIDSVSRFEPDPLPTDEIVRFMDCTNEGARRSLSRANDAVSEIPQPVDTERRAKLSQAQDCLNQINGFVDALGDFTNDPEGSIGLTDLRKTTKELKPLVRRCKKGKSISTEDLDSLVDVFSQTVQRVNMVINDVKGGLVKLCELKEDKPLWRDILGDKQRKELNVLKRKLRRAADAIDKENPGHTGGNNEGKYDILLEEAQDCQSKLGRRKKRDVEEGIPSIKSSKHPIMIGQGFVGQLDHTQFCFDGVLSDLVVPESDETTP</sequence>
<comment type="caution">
    <text evidence="2">The sequence shown here is derived from an EMBL/GenBank/DDBJ whole genome shotgun (WGS) entry which is preliminary data.</text>
</comment>
<dbReference type="GO" id="GO:0005576">
    <property type="term" value="C:extracellular region"/>
    <property type="evidence" value="ECO:0007669"/>
    <property type="project" value="InterPro"/>
</dbReference>
<accession>A0A8S4PK31</accession>
<dbReference type="GO" id="GO:0008061">
    <property type="term" value="F:chitin binding"/>
    <property type="evidence" value="ECO:0007669"/>
    <property type="project" value="InterPro"/>
</dbReference>
<reference evidence="2" key="1">
    <citation type="submission" date="2022-03" db="EMBL/GenBank/DDBJ databases">
        <authorList>
            <person name="Martin C."/>
        </authorList>
    </citation>
    <scope>NUCLEOTIDE SEQUENCE</scope>
</reference>
<evidence type="ECO:0000313" key="2">
    <source>
        <dbReference type="EMBL" id="CAH1794518.1"/>
    </source>
</evidence>
<dbReference type="Proteomes" id="UP000749559">
    <property type="component" value="Unassembled WGS sequence"/>
</dbReference>
<dbReference type="OrthoDB" id="439917at2759"/>
<protein>
    <recommendedName>
        <fullName evidence="1">Chitin-binding type-2 domain-containing protein</fullName>
    </recommendedName>
</protein>
<evidence type="ECO:0000313" key="3">
    <source>
        <dbReference type="Proteomes" id="UP000749559"/>
    </source>
</evidence>